<dbReference type="RefSeq" id="WP_043968119.1">
    <property type="nucleotide sequence ID" value="NZ_JXSX01000003.1"/>
</dbReference>
<dbReference type="InterPro" id="IPR004830">
    <property type="entry name" value="LRR_variant"/>
</dbReference>
<dbReference type="Pfam" id="PF01816">
    <property type="entry name" value="LRV"/>
    <property type="match status" value="2"/>
</dbReference>
<dbReference type="AlphaFoldDB" id="A0A0D0WV63"/>
<name>A0A0D0WV63_9ACTN</name>
<dbReference type="GeneID" id="301307620"/>
<dbReference type="SUPFAM" id="SSF48371">
    <property type="entry name" value="ARM repeat"/>
    <property type="match status" value="2"/>
</dbReference>
<dbReference type="Gene3D" id="1.25.10.10">
    <property type="entry name" value="Leucine-rich Repeat Variant"/>
    <property type="match status" value="2"/>
</dbReference>
<comment type="caution">
    <text evidence="1">The sequence shown here is derived from an EMBL/GenBank/DDBJ whole genome shotgun (WGS) entry which is preliminary data.</text>
</comment>
<dbReference type="Proteomes" id="UP000032254">
    <property type="component" value="Unassembled WGS sequence"/>
</dbReference>
<organism evidence="1 2">
    <name type="scientific">Micromonospora haikouensis</name>
    <dbReference type="NCBI Taxonomy" id="686309"/>
    <lineage>
        <taxon>Bacteria</taxon>
        <taxon>Bacillati</taxon>
        <taxon>Actinomycetota</taxon>
        <taxon>Actinomycetes</taxon>
        <taxon>Micromonosporales</taxon>
        <taxon>Micromonosporaceae</taxon>
        <taxon>Micromonospora</taxon>
    </lineage>
</organism>
<dbReference type="InterPro" id="IPR016024">
    <property type="entry name" value="ARM-type_fold"/>
</dbReference>
<evidence type="ECO:0000313" key="1">
    <source>
        <dbReference type="EMBL" id="KIR61300.1"/>
    </source>
</evidence>
<gene>
    <name evidence="1" type="ORF">TK50_26710</name>
</gene>
<reference evidence="1 2" key="1">
    <citation type="submission" date="2015-01" db="EMBL/GenBank/DDBJ databases">
        <title>Sequencing and annotation of Micromonospora carbonacea strain JXNU-1 genome.</title>
        <authorList>
            <person name="Long Z."/>
            <person name="Huang Y."/>
            <person name="Jiang Y."/>
        </authorList>
    </citation>
    <scope>NUCLEOTIDE SEQUENCE [LARGE SCALE GENOMIC DNA]</scope>
    <source>
        <strain evidence="1 2">JXNU-1</strain>
    </source>
</reference>
<dbReference type="PATRIC" id="fig|47853.6.peg.5591"/>
<dbReference type="OrthoDB" id="3288771at2"/>
<dbReference type="InterPro" id="IPR011989">
    <property type="entry name" value="ARM-like"/>
</dbReference>
<sequence>MADDAPTPIHLPTVLDGLAENPALPAGMVRRLVGYRRGFGHVAMRADLTLDVIEEILASGHHRLLHSLALNPQLPHTVRMRLAAHTDPAVRAALAAHARDAPRELYEQLIDDPDTRVRSNLAERDDVPADLLARLAGDPDPQVRATLARWWTQAPEAIRRALLTDPVDEVRAAACATYYARLPHPVPPPDLVTGLLADPVTRAGAVRHAILTPQLAAQLAGDPDHQVRRQLAEHPQLPPPVRDLLTDDPSANVRVGIFGRRDTPEPARHRIYQDIQQGKRPLTDLLNDDLDDDALLQQFEDHMAIAELHHLRLDWVTADPLPHLSSPYICFRRSAARSRTLPPDAVTRLLNDNDSGVRTTMATHAPHLVDPATAERIDREFQPDKKTNWRPAHVFTFPPQTLRRLATDPDPRMRSLAPRDLDLPVELAERLATDPDSMIRHAVARHPNLPVHIRRALLADPNERVAHATATAPTLPVPEMDRLLTLAGI</sequence>
<evidence type="ECO:0008006" key="3">
    <source>
        <dbReference type="Google" id="ProtNLM"/>
    </source>
</evidence>
<dbReference type="EMBL" id="JXSX01000003">
    <property type="protein sequence ID" value="KIR61300.1"/>
    <property type="molecule type" value="Genomic_DNA"/>
</dbReference>
<proteinExistence type="predicted"/>
<keyword evidence="2" id="KW-1185">Reference proteome</keyword>
<accession>A0A0D0WV63</accession>
<evidence type="ECO:0000313" key="2">
    <source>
        <dbReference type="Proteomes" id="UP000032254"/>
    </source>
</evidence>
<protein>
    <recommendedName>
        <fullName evidence="3">Leucine rich repeat variant</fullName>
    </recommendedName>
</protein>